<reference evidence="1 2" key="1">
    <citation type="submission" date="2017-10" db="EMBL/GenBank/DDBJ databases">
        <title>Comparative genomics in systemic dimorphic fungi from Ajellomycetaceae.</title>
        <authorList>
            <person name="Munoz J.F."/>
            <person name="Mcewen J.G."/>
            <person name="Clay O.K."/>
            <person name="Cuomo C.A."/>
        </authorList>
    </citation>
    <scope>NUCLEOTIDE SEQUENCE [LARGE SCALE GENOMIC DNA]</scope>
    <source>
        <strain evidence="1 2">UAMH4076</strain>
    </source>
</reference>
<evidence type="ECO:0000313" key="2">
    <source>
        <dbReference type="Proteomes" id="UP000226031"/>
    </source>
</evidence>
<accession>A0A2B7ZMB1</accession>
<dbReference type="Gene3D" id="3.40.50.720">
    <property type="entry name" value="NAD(P)-binding Rossmann-like Domain"/>
    <property type="match status" value="1"/>
</dbReference>
<dbReference type="STRING" id="73230.A0A2B7ZMB1"/>
<name>A0A2B7ZMB1_9EURO</name>
<dbReference type="EMBL" id="PDND01000039">
    <property type="protein sequence ID" value="PGH34491.1"/>
    <property type="molecule type" value="Genomic_DNA"/>
</dbReference>
<organism evidence="1 2">
    <name type="scientific">[Emmonsia] crescens</name>
    <dbReference type="NCBI Taxonomy" id="73230"/>
    <lineage>
        <taxon>Eukaryota</taxon>
        <taxon>Fungi</taxon>
        <taxon>Dikarya</taxon>
        <taxon>Ascomycota</taxon>
        <taxon>Pezizomycotina</taxon>
        <taxon>Eurotiomycetes</taxon>
        <taxon>Eurotiomycetidae</taxon>
        <taxon>Onygenales</taxon>
        <taxon>Ajellomycetaceae</taxon>
        <taxon>Emergomyces</taxon>
    </lineage>
</organism>
<keyword evidence="2" id="KW-1185">Reference proteome</keyword>
<dbReference type="Proteomes" id="UP000226031">
    <property type="component" value="Unassembled WGS sequence"/>
</dbReference>
<evidence type="ECO:0000313" key="1">
    <source>
        <dbReference type="EMBL" id="PGH34491.1"/>
    </source>
</evidence>
<gene>
    <name evidence="1" type="ORF">GX50_02674</name>
</gene>
<protein>
    <submittedName>
        <fullName evidence="1">Uncharacterized protein</fullName>
    </submittedName>
</protein>
<proteinExistence type="predicted"/>
<dbReference type="AlphaFoldDB" id="A0A2B7ZMB1"/>
<sequence length="86" mass="9657">MKTMTAWATADENREMDLVIYCFGNETLKDAWGCVKDWGTLISNVQPPEEKKPANCTAKDVKNFFFIMEPNGGQLAKITELVLQGN</sequence>
<comment type="caution">
    <text evidence="1">The sequence shown here is derived from an EMBL/GenBank/DDBJ whole genome shotgun (WGS) entry which is preliminary data.</text>
</comment>